<protein>
    <recommendedName>
        <fullName evidence="9">Copper transport protein ATOX1</fullName>
    </recommendedName>
    <alternativeName>
        <fullName evidence="10">Metal transport protein ATX1</fullName>
    </alternativeName>
</protein>
<evidence type="ECO:0000256" key="7">
    <source>
        <dbReference type="ARBA" id="ARBA00037651"/>
    </source>
</evidence>
<dbReference type="Gene3D" id="3.30.70.100">
    <property type="match status" value="1"/>
</dbReference>
<dbReference type="InterPro" id="IPR051881">
    <property type="entry name" value="Copper_transport_ATOX1-like"/>
</dbReference>
<keyword evidence="5" id="KW-0406">Ion transport</keyword>
<evidence type="ECO:0000256" key="6">
    <source>
        <dbReference type="ARBA" id="ARBA00023186"/>
    </source>
</evidence>
<comment type="subunit">
    <text evidence="11">Homodimer. Interacts with ATP7B. Interacts with ATP7A. Interacts (via dimer form) with SLC31A1 (via C-terminal domain); this interaction improves ATOX1 stability and controls intracellular Cu(I) levels.</text>
</comment>
<evidence type="ECO:0000256" key="11">
    <source>
        <dbReference type="ARBA" id="ARBA00046351"/>
    </source>
</evidence>
<feature type="domain" description="HMA" evidence="12">
    <location>
        <begin position="2"/>
        <end position="67"/>
    </location>
</feature>
<dbReference type="GO" id="GO:0005829">
    <property type="term" value="C:cytosol"/>
    <property type="evidence" value="ECO:0007669"/>
    <property type="project" value="TreeGrafter"/>
</dbReference>
<dbReference type="InterPro" id="IPR036163">
    <property type="entry name" value="HMA_dom_sf"/>
</dbReference>
<keyword evidence="1" id="KW-0813">Transport</keyword>
<comment type="similarity">
    <text evidence="8">Belongs to the ATX1 family.</text>
</comment>
<proteinExistence type="inferred from homology"/>
<keyword evidence="4" id="KW-0186">Copper</keyword>
<sequence length="72" mass="7677">MTKTLVFEMAMTCEGCANAARRVLGKLGEEKVKVLDVDVATKKVTVASEIPAAEIQAALEKTGKAIKLISEQ</sequence>
<gene>
    <name evidence="13" type="ORF">MSPICULIGERA_LOCUS16720</name>
</gene>
<dbReference type="AlphaFoldDB" id="A0AA36GAG7"/>
<evidence type="ECO:0000313" key="13">
    <source>
        <dbReference type="EMBL" id="CAJ0578465.1"/>
    </source>
</evidence>
<accession>A0AA36GAG7</accession>
<dbReference type="InterPro" id="IPR006121">
    <property type="entry name" value="HMA_dom"/>
</dbReference>
<dbReference type="PANTHER" id="PTHR46365">
    <property type="entry name" value="COPPER TRANSPORT PROTEIN ATOX1"/>
    <property type="match status" value="1"/>
</dbReference>
<evidence type="ECO:0000259" key="12">
    <source>
        <dbReference type="PROSITE" id="PS50846"/>
    </source>
</evidence>
<keyword evidence="3" id="KW-0187">Copper transport</keyword>
<organism evidence="13 14">
    <name type="scientific">Mesorhabditis spiculigera</name>
    <dbReference type="NCBI Taxonomy" id="96644"/>
    <lineage>
        <taxon>Eukaryota</taxon>
        <taxon>Metazoa</taxon>
        <taxon>Ecdysozoa</taxon>
        <taxon>Nematoda</taxon>
        <taxon>Chromadorea</taxon>
        <taxon>Rhabditida</taxon>
        <taxon>Rhabditina</taxon>
        <taxon>Rhabditomorpha</taxon>
        <taxon>Rhabditoidea</taxon>
        <taxon>Rhabditidae</taxon>
        <taxon>Mesorhabditinae</taxon>
        <taxon>Mesorhabditis</taxon>
    </lineage>
</organism>
<evidence type="ECO:0000256" key="8">
    <source>
        <dbReference type="ARBA" id="ARBA00038171"/>
    </source>
</evidence>
<dbReference type="Pfam" id="PF00403">
    <property type="entry name" value="HMA"/>
    <property type="match status" value="1"/>
</dbReference>
<evidence type="ECO:0000313" key="14">
    <source>
        <dbReference type="Proteomes" id="UP001177023"/>
    </source>
</evidence>
<reference evidence="13" key="1">
    <citation type="submission" date="2023-06" db="EMBL/GenBank/DDBJ databases">
        <authorList>
            <person name="Delattre M."/>
        </authorList>
    </citation>
    <scope>NUCLEOTIDE SEQUENCE</scope>
    <source>
        <strain evidence="13">AF72</strain>
    </source>
</reference>
<dbReference type="GO" id="GO:0006825">
    <property type="term" value="P:copper ion transport"/>
    <property type="evidence" value="ECO:0007669"/>
    <property type="project" value="UniProtKB-KW"/>
</dbReference>
<name>A0AA36GAG7_9BILA</name>
<evidence type="ECO:0000256" key="10">
    <source>
        <dbReference type="ARBA" id="ARBA00043201"/>
    </source>
</evidence>
<evidence type="ECO:0000256" key="5">
    <source>
        <dbReference type="ARBA" id="ARBA00023065"/>
    </source>
</evidence>
<evidence type="ECO:0000256" key="1">
    <source>
        <dbReference type="ARBA" id="ARBA00022448"/>
    </source>
</evidence>
<comment type="function">
    <text evidence="7">Binds and deliver cytosolic copper to the copper ATPase proteins. May be important in cellular antioxidant defense.</text>
</comment>
<dbReference type="GO" id="GO:0046872">
    <property type="term" value="F:metal ion binding"/>
    <property type="evidence" value="ECO:0007669"/>
    <property type="project" value="UniProtKB-KW"/>
</dbReference>
<dbReference type="EMBL" id="CATQJA010002654">
    <property type="protein sequence ID" value="CAJ0578465.1"/>
    <property type="molecule type" value="Genomic_DNA"/>
</dbReference>
<dbReference type="Proteomes" id="UP001177023">
    <property type="component" value="Unassembled WGS sequence"/>
</dbReference>
<feature type="non-terminal residue" evidence="13">
    <location>
        <position position="1"/>
    </location>
</feature>
<dbReference type="PANTHER" id="PTHR46365:SF1">
    <property type="entry name" value="COPPER TRANSPORT PROTEIN ATOX1"/>
    <property type="match status" value="1"/>
</dbReference>
<dbReference type="PROSITE" id="PS50846">
    <property type="entry name" value="HMA_2"/>
    <property type="match status" value="1"/>
</dbReference>
<keyword evidence="6" id="KW-0143">Chaperone</keyword>
<evidence type="ECO:0000256" key="9">
    <source>
        <dbReference type="ARBA" id="ARBA00040962"/>
    </source>
</evidence>
<evidence type="ECO:0000256" key="2">
    <source>
        <dbReference type="ARBA" id="ARBA00022723"/>
    </source>
</evidence>
<evidence type="ECO:0000256" key="4">
    <source>
        <dbReference type="ARBA" id="ARBA00023008"/>
    </source>
</evidence>
<dbReference type="SUPFAM" id="SSF55008">
    <property type="entry name" value="HMA, heavy metal-associated domain"/>
    <property type="match status" value="1"/>
</dbReference>
<dbReference type="GO" id="GO:0016531">
    <property type="term" value="F:copper chaperone activity"/>
    <property type="evidence" value="ECO:0007669"/>
    <property type="project" value="TreeGrafter"/>
</dbReference>
<dbReference type="CDD" id="cd00371">
    <property type="entry name" value="HMA"/>
    <property type="match status" value="1"/>
</dbReference>
<keyword evidence="14" id="KW-1185">Reference proteome</keyword>
<evidence type="ECO:0000256" key="3">
    <source>
        <dbReference type="ARBA" id="ARBA00022796"/>
    </source>
</evidence>
<keyword evidence="2" id="KW-0479">Metal-binding</keyword>
<comment type="caution">
    <text evidence="13">The sequence shown here is derived from an EMBL/GenBank/DDBJ whole genome shotgun (WGS) entry which is preliminary data.</text>
</comment>